<dbReference type="KEGG" id="ksn:43589470"/>
<accession>A0AAJ8LLI4</accession>
<comment type="subcellular location">
    <subcellularLocation>
        <location evidence="1">Nucleus</location>
    </subcellularLocation>
</comment>
<dbReference type="GO" id="GO:0006351">
    <property type="term" value="P:DNA-templated transcription"/>
    <property type="evidence" value="ECO:0007669"/>
    <property type="project" value="InterPro"/>
</dbReference>
<dbReference type="GO" id="GO:0000981">
    <property type="term" value="F:DNA-binding transcription factor activity, RNA polymerase II-specific"/>
    <property type="evidence" value="ECO:0007669"/>
    <property type="project" value="InterPro"/>
</dbReference>
<keyword evidence="5" id="KW-0472">Membrane</keyword>
<keyword evidence="6" id="KW-0732">Signal</keyword>
<evidence type="ECO:0000256" key="4">
    <source>
        <dbReference type="SAM" id="MobiDB-lite"/>
    </source>
</evidence>
<dbReference type="Pfam" id="PF04082">
    <property type="entry name" value="Fungal_trans"/>
    <property type="match status" value="1"/>
</dbReference>
<reference evidence="8" key="2">
    <citation type="submission" date="2024-01" db="EMBL/GenBank/DDBJ databases">
        <title>Comparative genomics of Cryptococcus and Kwoniella reveals pathogenesis evolution and contrasting modes of karyotype evolution via chromosome fusion or intercentromeric recombination.</title>
        <authorList>
            <person name="Coelho M.A."/>
            <person name="David-Palma M."/>
            <person name="Shea T."/>
            <person name="Bowers K."/>
            <person name="McGinley-Smith S."/>
            <person name="Mohammad A.W."/>
            <person name="Gnirke A."/>
            <person name="Yurkov A.M."/>
            <person name="Nowrousian M."/>
            <person name="Sun S."/>
            <person name="Cuomo C.A."/>
            <person name="Heitman J."/>
        </authorList>
    </citation>
    <scope>NUCLEOTIDE SEQUENCE</scope>
    <source>
        <strain evidence="8">CBS 12478</strain>
    </source>
</reference>
<keyword evidence="5" id="KW-1133">Transmembrane helix</keyword>
<dbReference type="RefSeq" id="XP_065823568.1">
    <property type="nucleotide sequence ID" value="XM_065967496.1"/>
</dbReference>
<feature type="region of interest" description="Disordered" evidence="4">
    <location>
        <begin position="219"/>
        <end position="240"/>
    </location>
</feature>
<dbReference type="InterPro" id="IPR001138">
    <property type="entry name" value="Zn2Cys6_DnaBD"/>
</dbReference>
<dbReference type="InterPro" id="IPR050613">
    <property type="entry name" value="Sec_Metabolite_Reg"/>
</dbReference>
<proteinExistence type="predicted"/>
<feature type="transmembrane region" description="Helical" evidence="5">
    <location>
        <begin position="777"/>
        <end position="796"/>
    </location>
</feature>
<dbReference type="EMBL" id="CP144057">
    <property type="protein sequence ID" value="WWD19957.1"/>
    <property type="molecule type" value="Genomic_DNA"/>
</dbReference>
<keyword evidence="5" id="KW-0812">Transmembrane</keyword>
<evidence type="ECO:0000259" key="7">
    <source>
        <dbReference type="PROSITE" id="PS50048"/>
    </source>
</evidence>
<dbReference type="PROSITE" id="PS50048">
    <property type="entry name" value="ZN2_CY6_FUNGAL_2"/>
    <property type="match status" value="1"/>
</dbReference>
<keyword evidence="3" id="KW-0539">Nucleus</keyword>
<feature type="domain" description="Zn(2)-C6 fungal-type" evidence="7">
    <location>
        <begin position="51"/>
        <end position="80"/>
    </location>
</feature>
<feature type="region of interest" description="Disordered" evidence="4">
    <location>
        <begin position="359"/>
        <end position="379"/>
    </location>
</feature>
<evidence type="ECO:0000256" key="2">
    <source>
        <dbReference type="ARBA" id="ARBA00022723"/>
    </source>
</evidence>
<evidence type="ECO:0000256" key="1">
    <source>
        <dbReference type="ARBA" id="ARBA00004123"/>
    </source>
</evidence>
<keyword evidence="2" id="KW-0479">Metal-binding</keyword>
<feature type="chain" id="PRO_5042603388" description="Zn(2)-C6 fungal-type domain-containing protein" evidence="6">
    <location>
        <begin position="33"/>
        <end position="925"/>
    </location>
</feature>
<dbReference type="PANTHER" id="PTHR31001">
    <property type="entry name" value="UNCHARACTERIZED TRANSCRIPTIONAL REGULATORY PROTEIN"/>
    <property type="match status" value="1"/>
</dbReference>
<feature type="region of interest" description="Disordered" evidence="4">
    <location>
        <begin position="140"/>
        <end position="190"/>
    </location>
</feature>
<dbReference type="GO" id="GO:0008270">
    <property type="term" value="F:zinc ion binding"/>
    <property type="evidence" value="ECO:0007669"/>
    <property type="project" value="InterPro"/>
</dbReference>
<dbReference type="CDD" id="cd12148">
    <property type="entry name" value="fungal_TF_MHR"/>
    <property type="match status" value="1"/>
</dbReference>
<dbReference type="PANTHER" id="PTHR31001:SF76">
    <property type="entry name" value="ZN(2)-C6 FUNGAL-TYPE DOMAIN-CONTAINING PROTEIN"/>
    <property type="match status" value="1"/>
</dbReference>
<evidence type="ECO:0000313" key="9">
    <source>
        <dbReference type="Proteomes" id="UP000322225"/>
    </source>
</evidence>
<name>A0AAJ8LLI4_9TREE</name>
<dbReference type="GO" id="GO:0003677">
    <property type="term" value="F:DNA binding"/>
    <property type="evidence" value="ECO:0007669"/>
    <property type="project" value="InterPro"/>
</dbReference>
<dbReference type="InterPro" id="IPR007219">
    <property type="entry name" value="XnlR_reg_dom"/>
</dbReference>
<dbReference type="CDD" id="cd00067">
    <property type="entry name" value="GAL4"/>
    <property type="match status" value="1"/>
</dbReference>
<evidence type="ECO:0000313" key="8">
    <source>
        <dbReference type="EMBL" id="WWD19957.1"/>
    </source>
</evidence>
<dbReference type="SUPFAM" id="SSF57701">
    <property type="entry name" value="Zn2/Cys6 DNA-binding domain"/>
    <property type="match status" value="1"/>
</dbReference>
<reference evidence="8" key="1">
    <citation type="submission" date="2017-08" db="EMBL/GenBank/DDBJ databases">
        <authorList>
            <person name="Cuomo C."/>
            <person name="Billmyre B."/>
            <person name="Heitman J."/>
        </authorList>
    </citation>
    <scope>NUCLEOTIDE SEQUENCE</scope>
    <source>
        <strain evidence="8">CBS 12478</strain>
    </source>
</reference>
<dbReference type="GeneID" id="43589470"/>
<sequence>MRYPDPLKCHPRDRVTLLDLLIILLLGQPIPAFTFSNPPGNALHKSKPAQNCEPCRKRKTKCDRLQPCTPCTNRGEANKCEQQIKETTDRPTGYTHVSDTSILANRVAQLELVLSRLITRVDSVDSYRDLIHEFKDPLPVFRPNAKERDNMDKTQQGSKRDNSERPRYETSVAPSQSMDGRDMGDNTVESRTDEQHLIGESSSLDFGRSTSIIRTAWDTGADVEPSGPSTHLSEGTLGIDRQTPAGAGLIYRSMDGLAILSDSVTSVPPGIDQMRSVPVSLNDSLTPYLHSEKDWLGMLPHGPLSSKDNALDGMEPITQSSLDLLNNRDPLTEPGSKMPSTHEHDASLALEGMAFGREYSQNDEPRSGGTPMQPGVESDASPGYVPTFSSFINLKKTAHLTPARRTFTAVSELPSLIIGKYVLAHYLDHVNYMWPCLHRPSFEQQYRDLCVQIRTNTKEFTIDQLSTLALYAACLAVGFHFLEEESYQDLNIDEAQAVELGATCWEVAYKALEASDWMQVNDIRSCQTIIVSGLYLSGIRRANQHWNLLGVATKIAMALGLAQIPDERLIVAAGSVERIPPRWRSSIHREIGRRVWFCLLELDWLFSMEHDYLYIISPEVHQTLEPANIDDADIKDDEPIISRPLDTHTVMSYFLQRLRLLYPLQGVVTAVKAAGRMRYHFVTQAHDELQRAIAERPQFYRHPDTIDAPMDAIHKREAASLYEATDLRTMRIHRFYFPASCENSTYLLTKQTCLAIARRTLTSVGSRVQSTSQVHPHFWALGYFIFTVTVVIIIYLHHALPQELEEYQALAERGIQWLKASAQKGSIDLGDSGDTLQTLMQIQLNRRDDSRKVGEQSHKRSLSEFAAGEGWSNFVTPGFNLAGDSSVPDYGVDGGPVLTDEQNMSFMLDSLFRDMTSVDPSFLSS</sequence>
<dbReference type="InterPro" id="IPR036864">
    <property type="entry name" value="Zn2-C6_fun-type_DNA-bd_sf"/>
</dbReference>
<dbReference type="GO" id="GO:0005634">
    <property type="term" value="C:nucleus"/>
    <property type="evidence" value="ECO:0007669"/>
    <property type="project" value="UniProtKB-SubCell"/>
</dbReference>
<dbReference type="SMART" id="SM00906">
    <property type="entry name" value="Fungal_trans"/>
    <property type="match status" value="1"/>
</dbReference>
<gene>
    <name evidence="8" type="ORF">CI109_104430</name>
</gene>
<organism evidence="8 9">
    <name type="scientific">Kwoniella shandongensis</name>
    <dbReference type="NCBI Taxonomy" id="1734106"/>
    <lineage>
        <taxon>Eukaryota</taxon>
        <taxon>Fungi</taxon>
        <taxon>Dikarya</taxon>
        <taxon>Basidiomycota</taxon>
        <taxon>Agaricomycotina</taxon>
        <taxon>Tremellomycetes</taxon>
        <taxon>Tremellales</taxon>
        <taxon>Cryptococcaceae</taxon>
        <taxon>Kwoniella</taxon>
    </lineage>
</organism>
<feature type="signal peptide" evidence="6">
    <location>
        <begin position="1"/>
        <end position="32"/>
    </location>
</feature>
<evidence type="ECO:0000256" key="5">
    <source>
        <dbReference type="SAM" id="Phobius"/>
    </source>
</evidence>
<feature type="compositionally biased region" description="Basic and acidic residues" evidence="4">
    <location>
        <begin position="179"/>
        <end position="190"/>
    </location>
</feature>
<protein>
    <recommendedName>
        <fullName evidence="7">Zn(2)-C6 fungal-type domain-containing protein</fullName>
    </recommendedName>
</protein>
<dbReference type="AlphaFoldDB" id="A0AAJ8LLI4"/>
<keyword evidence="9" id="KW-1185">Reference proteome</keyword>
<feature type="compositionally biased region" description="Basic and acidic residues" evidence="4">
    <location>
        <begin position="144"/>
        <end position="168"/>
    </location>
</feature>
<dbReference type="Proteomes" id="UP000322225">
    <property type="component" value="Chromosome 7"/>
</dbReference>
<dbReference type="SMART" id="SM00066">
    <property type="entry name" value="GAL4"/>
    <property type="match status" value="1"/>
</dbReference>
<evidence type="ECO:0000256" key="6">
    <source>
        <dbReference type="SAM" id="SignalP"/>
    </source>
</evidence>
<dbReference type="Gene3D" id="4.10.240.10">
    <property type="entry name" value="Zn(2)-C6 fungal-type DNA-binding domain"/>
    <property type="match status" value="1"/>
</dbReference>
<feature type="region of interest" description="Disordered" evidence="4">
    <location>
        <begin position="325"/>
        <end position="344"/>
    </location>
</feature>
<evidence type="ECO:0000256" key="3">
    <source>
        <dbReference type="ARBA" id="ARBA00023242"/>
    </source>
</evidence>